<evidence type="ECO:0000256" key="1">
    <source>
        <dbReference type="ARBA" id="ARBA00023015"/>
    </source>
</evidence>
<dbReference type="PROSITE" id="PS50977">
    <property type="entry name" value="HTH_TETR_2"/>
    <property type="match status" value="1"/>
</dbReference>
<feature type="domain" description="HTH tetR-type" evidence="6">
    <location>
        <begin position="52"/>
        <end position="112"/>
    </location>
</feature>
<proteinExistence type="predicted"/>
<evidence type="ECO:0000259" key="6">
    <source>
        <dbReference type="PROSITE" id="PS50977"/>
    </source>
</evidence>
<dbReference type="Gene3D" id="1.10.357.10">
    <property type="entry name" value="Tetracycline Repressor, domain 2"/>
    <property type="match status" value="1"/>
</dbReference>
<protein>
    <recommendedName>
        <fullName evidence="6">HTH tetR-type domain-containing protein</fullName>
    </recommendedName>
</protein>
<feature type="compositionally biased region" description="Basic and acidic residues" evidence="5">
    <location>
        <begin position="33"/>
        <end position="46"/>
    </location>
</feature>
<organism evidence="7 8">
    <name type="scientific">Boudabousia liubingyangii</name>
    <dbReference type="NCBI Taxonomy" id="1921764"/>
    <lineage>
        <taxon>Bacteria</taxon>
        <taxon>Bacillati</taxon>
        <taxon>Actinomycetota</taxon>
        <taxon>Actinomycetes</taxon>
        <taxon>Actinomycetales</taxon>
        <taxon>Actinomycetaceae</taxon>
        <taxon>Boudabousia</taxon>
    </lineage>
</organism>
<dbReference type="PANTHER" id="PTHR30055:SF234">
    <property type="entry name" value="HTH-TYPE TRANSCRIPTIONAL REGULATOR BETI"/>
    <property type="match status" value="1"/>
</dbReference>
<feature type="region of interest" description="Disordered" evidence="5">
    <location>
        <begin position="24"/>
        <end position="46"/>
    </location>
</feature>
<keyword evidence="3" id="KW-0804">Transcription</keyword>
<dbReference type="InterPro" id="IPR001647">
    <property type="entry name" value="HTH_TetR"/>
</dbReference>
<dbReference type="GO" id="GO:0003700">
    <property type="term" value="F:DNA-binding transcription factor activity"/>
    <property type="evidence" value="ECO:0007669"/>
    <property type="project" value="TreeGrafter"/>
</dbReference>
<dbReference type="Pfam" id="PF00440">
    <property type="entry name" value="TetR_N"/>
    <property type="match status" value="1"/>
</dbReference>
<dbReference type="InterPro" id="IPR050109">
    <property type="entry name" value="HTH-type_TetR-like_transc_reg"/>
</dbReference>
<dbReference type="SUPFAM" id="SSF46689">
    <property type="entry name" value="Homeodomain-like"/>
    <property type="match status" value="1"/>
</dbReference>
<dbReference type="EMBL" id="MQSV01000005">
    <property type="protein sequence ID" value="OKL46559.1"/>
    <property type="molecule type" value="Genomic_DNA"/>
</dbReference>
<dbReference type="PRINTS" id="PR00455">
    <property type="entry name" value="HTHTETR"/>
</dbReference>
<evidence type="ECO:0000256" key="3">
    <source>
        <dbReference type="ARBA" id="ARBA00023163"/>
    </source>
</evidence>
<name>A0A1Q5PK13_9ACTO</name>
<dbReference type="PANTHER" id="PTHR30055">
    <property type="entry name" value="HTH-TYPE TRANSCRIPTIONAL REGULATOR RUTR"/>
    <property type="match status" value="1"/>
</dbReference>
<gene>
    <name evidence="7" type="ORF">BSR29_06940</name>
</gene>
<dbReference type="RefSeq" id="WP_073709584.1">
    <property type="nucleotide sequence ID" value="NZ_MQSU01000003.1"/>
</dbReference>
<feature type="DNA-binding region" description="H-T-H motif" evidence="4">
    <location>
        <begin position="75"/>
        <end position="94"/>
    </location>
</feature>
<sequence length="256" mass="28345">MTAKLKGSDLKDTIKGALKEVRLPAAGRSKGTAKPDMEAEKPQEPKLSRKRLATRAKLIDAAGQLFATQGVSATSLEEICEAAGFTRGALYSNFTDKNDLLMHVIEAEYARLFAYLDDHWQEILKEARPENYQEIVSNLLHSLPVDRNYILLQQQVAMSALRSPELGRMTAPLSDRFAAKVGKFVADSLNSIGRVPVIAEAQIGEFVIALVERTLKRHEMVNPGEDFSEEKLAELIKVWLPNLLESLSKPAATSEK</sequence>
<dbReference type="GO" id="GO:0000976">
    <property type="term" value="F:transcription cis-regulatory region binding"/>
    <property type="evidence" value="ECO:0007669"/>
    <property type="project" value="TreeGrafter"/>
</dbReference>
<evidence type="ECO:0000256" key="4">
    <source>
        <dbReference type="PROSITE-ProRule" id="PRU00335"/>
    </source>
</evidence>
<comment type="caution">
    <text evidence="7">The sequence shown here is derived from an EMBL/GenBank/DDBJ whole genome shotgun (WGS) entry which is preliminary data.</text>
</comment>
<evidence type="ECO:0000313" key="8">
    <source>
        <dbReference type="Proteomes" id="UP000186785"/>
    </source>
</evidence>
<keyword evidence="1" id="KW-0805">Transcription regulation</keyword>
<evidence type="ECO:0000256" key="5">
    <source>
        <dbReference type="SAM" id="MobiDB-lite"/>
    </source>
</evidence>
<evidence type="ECO:0000256" key="2">
    <source>
        <dbReference type="ARBA" id="ARBA00023125"/>
    </source>
</evidence>
<dbReference type="STRING" id="1921764.BSR28_05350"/>
<keyword evidence="2 4" id="KW-0238">DNA-binding</keyword>
<reference evidence="7 8" key="1">
    <citation type="submission" date="2016-11" db="EMBL/GenBank/DDBJ databases">
        <title>Actinomyces gypaetusis sp. nov. isolated from the vulture Gypaetus barbatus in Qinghai Tibet Plateau China.</title>
        <authorList>
            <person name="Meng X."/>
        </authorList>
    </citation>
    <scope>NUCLEOTIDE SEQUENCE [LARGE SCALE GENOMIC DNA]</scope>
    <source>
        <strain evidence="7 8">VUL4_2</strain>
    </source>
</reference>
<dbReference type="Proteomes" id="UP000186785">
    <property type="component" value="Unassembled WGS sequence"/>
</dbReference>
<dbReference type="InterPro" id="IPR009057">
    <property type="entry name" value="Homeodomain-like_sf"/>
</dbReference>
<evidence type="ECO:0000313" key="7">
    <source>
        <dbReference type="EMBL" id="OKL46559.1"/>
    </source>
</evidence>
<accession>A0A1Q5PK13</accession>
<dbReference type="AlphaFoldDB" id="A0A1Q5PK13"/>
<keyword evidence="8" id="KW-1185">Reference proteome</keyword>